<dbReference type="NCBIfam" id="TIGR00218">
    <property type="entry name" value="manA"/>
    <property type="match status" value="1"/>
</dbReference>
<evidence type="ECO:0000256" key="1">
    <source>
        <dbReference type="ARBA" id="ARBA00000757"/>
    </source>
</evidence>
<evidence type="ECO:0000256" key="5">
    <source>
        <dbReference type="ARBA" id="ARBA00022723"/>
    </source>
</evidence>
<reference evidence="12 13" key="1">
    <citation type="submission" date="2023-09" db="EMBL/GenBank/DDBJ databases">
        <title>Novel taxa isolated from Blanes Bay.</title>
        <authorList>
            <person name="Rey-Velasco X."/>
            <person name="Lucena T."/>
        </authorList>
    </citation>
    <scope>NUCLEOTIDE SEQUENCE [LARGE SCALE GENOMIC DNA]</scope>
    <source>
        <strain evidence="12 13">S356</strain>
    </source>
</reference>
<dbReference type="PIRSF" id="PIRSF036894">
    <property type="entry name" value="PMI_Firm_short"/>
    <property type="match status" value="1"/>
</dbReference>
<evidence type="ECO:0000256" key="7">
    <source>
        <dbReference type="ARBA" id="ARBA00023235"/>
    </source>
</evidence>
<sequence length="323" mass="37083">MKQFLKFDPILKDKIWGGEKLKNLLNKTTDRNDVGESWEISDVEGDTSIVSNGALEGTDLKELISRYKGDLVGEKVFAQFAEKFPLLIKFIDAKEALSIQLHPHDDLARERHNSFGKTEMWYVMQADEKANLIVGFKEEVTSEEYKHHLENKSLTDILNIDEVKEGDVYFIPTGRVHAIGAGVLLAEIQQTSDITYRIYDWDRQDSHGNYRDLHTDEAIDAIDYVVKDSYRTNYRKQQNSSTEMVSCPYFTTNIVPITDVFSIDHSDKDSFVIYMCVKGNAMFVADNQKETLQKGETILVPNTLKHFSIHPLENTELLEVYIK</sequence>
<evidence type="ECO:0000256" key="9">
    <source>
        <dbReference type="ARBA" id="ARBA00030762"/>
    </source>
</evidence>
<dbReference type="EC" id="5.3.1.8" evidence="4"/>
<dbReference type="Pfam" id="PF21621">
    <property type="entry name" value="MPI_cupin_dom"/>
    <property type="match status" value="1"/>
</dbReference>
<feature type="domain" description="Mannose-6-phosphate isomerase cupin" evidence="11">
    <location>
        <begin position="242"/>
        <end position="310"/>
    </location>
</feature>
<keyword evidence="6" id="KW-0862">Zinc</keyword>
<evidence type="ECO:0000256" key="2">
    <source>
        <dbReference type="ARBA" id="ARBA00001947"/>
    </source>
</evidence>
<dbReference type="PANTHER" id="PTHR42742:SF3">
    <property type="entry name" value="FRUCTOKINASE"/>
    <property type="match status" value="1"/>
</dbReference>
<dbReference type="InterPro" id="IPR014628">
    <property type="entry name" value="Man6P_isomerase_Firm_short"/>
</dbReference>
<comment type="caution">
    <text evidence="12">The sequence shown here is derived from an EMBL/GenBank/DDBJ whole genome shotgun (WGS) entry which is preliminary data.</text>
</comment>
<dbReference type="Pfam" id="PF20511">
    <property type="entry name" value="PMI_typeI_cat"/>
    <property type="match status" value="1"/>
</dbReference>
<dbReference type="InterPro" id="IPR046457">
    <property type="entry name" value="PMI_typeI_cat"/>
</dbReference>
<evidence type="ECO:0000256" key="8">
    <source>
        <dbReference type="ARBA" id="ARBA00029741"/>
    </source>
</evidence>
<dbReference type="Gene3D" id="2.60.120.10">
    <property type="entry name" value="Jelly Rolls"/>
    <property type="match status" value="2"/>
</dbReference>
<comment type="similarity">
    <text evidence="3">Belongs to the mannose-6-phosphate isomerase type 1 family.</text>
</comment>
<keyword evidence="13" id="KW-1185">Reference proteome</keyword>
<evidence type="ECO:0000256" key="3">
    <source>
        <dbReference type="ARBA" id="ARBA00010772"/>
    </source>
</evidence>
<organism evidence="12 13">
    <name type="scientific">Asprobacillus argus</name>
    <dbReference type="NCBI Taxonomy" id="3076534"/>
    <lineage>
        <taxon>Bacteria</taxon>
        <taxon>Pseudomonadati</taxon>
        <taxon>Bacteroidota</taxon>
        <taxon>Flavobacteriia</taxon>
        <taxon>Flavobacteriales</taxon>
        <taxon>Flavobacteriaceae</taxon>
        <taxon>Asprobacillus</taxon>
    </lineage>
</organism>
<protein>
    <recommendedName>
        <fullName evidence="4">mannose-6-phosphate isomerase</fullName>
        <ecNumber evidence="4">5.3.1.8</ecNumber>
    </recommendedName>
    <alternativeName>
        <fullName evidence="8">Phosphohexomutase</fullName>
    </alternativeName>
    <alternativeName>
        <fullName evidence="9">Phosphomannose isomerase</fullName>
    </alternativeName>
</protein>
<dbReference type="InterPro" id="IPR051804">
    <property type="entry name" value="Carb_Metab_Reg_Kinase/Isom"/>
</dbReference>
<feature type="domain" description="Phosphomannose isomerase type I catalytic" evidence="10">
    <location>
        <begin position="5"/>
        <end position="114"/>
    </location>
</feature>
<accession>A0ABU3LHJ3</accession>
<dbReference type="RefSeq" id="WP_349242443.1">
    <property type="nucleotide sequence ID" value="NZ_JAVTTO010000004.1"/>
</dbReference>
<dbReference type="GO" id="GO:0004476">
    <property type="term" value="F:mannose-6-phosphate isomerase activity"/>
    <property type="evidence" value="ECO:0007669"/>
    <property type="project" value="UniProtKB-EC"/>
</dbReference>
<dbReference type="InterPro" id="IPR049071">
    <property type="entry name" value="MPI_cupin_dom"/>
</dbReference>
<gene>
    <name evidence="12" type="primary">manA</name>
    <name evidence="12" type="ORF">RQM59_12425</name>
</gene>
<evidence type="ECO:0000313" key="12">
    <source>
        <dbReference type="EMBL" id="MDT7833194.1"/>
    </source>
</evidence>
<evidence type="ECO:0000256" key="4">
    <source>
        <dbReference type="ARBA" id="ARBA00011956"/>
    </source>
</evidence>
<evidence type="ECO:0000313" key="13">
    <source>
        <dbReference type="Proteomes" id="UP001257277"/>
    </source>
</evidence>
<proteinExistence type="inferred from homology"/>
<dbReference type="SUPFAM" id="SSF51182">
    <property type="entry name" value="RmlC-like cupins"/>
    <property type="match status" value="1"/>
</dbReference>
<evidence type="ECO:0000256" key="6">
    <source>
        <dbReference type="ARBA" id="ARBA00022833"/>
    </source>
</evidence>
<dbReference type="InterPro" id="IPR001250">
    <property type="entry name" value="Man6P_Isoase-1"/>
</dbReference>
<name>A0ABU3LHJ3_9FLAO</name>
<comment type="catalytic activity">
    <reaction evidence="1">
        <text>D-mannose 6-phosphate = D-fructose 6-phosphate</text>
        <dbReference type="Rhea" id="RHEA:12356"/>
        <dbReference type="ChEBI" id="CHEBI:58735"/>
        <dbReference type="ChEBI" id="CHEBI:61527"/>
        <dbReference type="EC" id="5.3.1.8"/>
    </reaction>
</comment>
<dbReference type="InterPro" id="IPR014710">
    <property type="entry name" value="RmlC-like_jellyroll"/>
</dbReference>
<dbReference type="CDD" id="cd07010">
    <property type="entry name" value="cupin_PMI_type_I_N_bac"/>
    <property type="match status" value="1"/>
</dbReference>
<comment type="cofactor">
    <cofactor evidence="2">
        <name>Zn(2+)</name>
        <dbReference type="ChEBI" id="CHEBI:29105"/>
    </cofactor>
</comment>
<evidence type="ECO:0000259" key="10">
    <source>
        <dbReference type="Pfam" id="PF20511"/>
    </source>
</evidence>
<dbReference type="Proteomes" id="UP001257277">
    <property type="component" value="Unassembled WGS sequence"/>
</dbReference>
<keyword evidence="7 12" id="KW-0413">Isomerase</keyword>
<dbReference type="InterPro" id="IPR011051">
    <property type="entry name" value="RmlC_Cupin_sf"/>
</dbReference>
<evidence type="ECO:0000259" key="11">
    <source>
        <dbReference type="Pfam" id="PF21621"/>
    </source>
</evidence>
<dbReference type="PANTHER" id="PTHR42742">
    <property type="entry name" value="TRANSCRIPTIONAL REPRESSOR MPRA"/>
    <property type="match status" value="1"/>
</dbReference>
<dbReference type="EMBL" id="JAVTTO010000004">
    <property type="protein sequence ID" value="MDT7833194.1"/>
    <property type="molecule type" value="Genomic_DNA"/>
</dbReference>
<keyword evidence="5" id="KW-0479">Metal-binding</keyword>